<evidence type="ECO:0000256" key="1">
    <source>
        <dbReference type="SAM" id="SignalP"/>
    </source>
</evidence>
<dbReference type="AlphaFoldDB" id="A0AAJ2SER5"/>
<dbReference type="Proteomes" id="UP001270053">
    <property type="component" value="Unassembled WGS sequence"/>
</dbReference>
<keyword evidence="1" id="KW-0732">Signal</keyword>
<name>A0AAJ2SER5_9FLAO</name>
<evidence type="ECO:0000313" key="5">
    <source>
        <dbReference type="Proteomes" id="UP001278738"/>
    </source>
</evidence>
<accession>A0AAJ2SER5</accession>
<feature type="signal peptide" evidence="1">
    <location>
        <begin position="1"/>
        <end position="22"/>
    </location>
</feature>
<dbReference type="EMBL" id="JAWXVG010000008">
    <property type="protein sequence ID" value="MDX6183582.1"/>
    <property type="molecule type" value="Genomic_DNA"/>
</dbReference>
<proteinExistence type="predicted"/>
<evidence type="ECO:0000313" key="4">
    <source>
        <dbReference type="Proteomes" id="UP001270053"/>
    </source>
</evidence>
<protein>
    <submittedName>
        <fullName evidence="3">Uncharacterized protein</fullName>
    </submittedName>
</protein>
<sequence length="480" mass="53705">MSQILKYAICFLVSLFILSCNNEEVANKNTSVNLSQVKKDLYFNKFSNVNIAENLAVDWETIKETQIGNFKIAEIQVHEKRASTLESNFLDNHIKYQIATIESEGRLNTYFIEAYTNKGSTIYPESITKLNDFTGTLNVFLLNGQNLGSVALYNGRARNISENDTLNVLAESINAFVTRSDSANKIPQCGGNYTVFIDQTISRFDVWTVGEKIVAINYLGTTTTRTSSIMPFPCDGVYDKNDILNQRLESYNFKASSGGTNGEIAAPQIFNELTGKAKCLNDLLTKNGNSFVQKILVNFEGKSTFNVKLVSKDKVISEKTGLEINGQTLPPKDNLIVIEISTSKANENSALDVVRTILHEYIHADLHSKTFTEYYKGETGFKLVSEMYANQHAQMASVYLNSMKQALKEFHKTILIDDYNKYIAYYGEVPSDAFYEALAWGGLRDNDVNTWTDLPADKKTSIINLANRAAMLSRITPCAN</sequence>
<organism evidence="3 4">
    <name type="scientific">Flavobacterium flavipigmentatum</name>
    <dbReference type="NCBI Taxonomy" id="2893884"/>
    <lineage>
        <taxon>Bacteria</taxon>
        <taxon>Pseudomonadati</taxon>
        <taxon>Bacteroidota</taxon>
        <taxon>Flavobacteriia</taxon>
        <taxon>Flavobacteriales</taxon>
        <taxon>Flavobacteriaceae</taxon>
        <taxon>Flavobacterium</taxon>
    </lineage>
</organism>
<reference evidence="3 5" key="1">
    <citation type="submission" date="2023-11" db="EMBL/GenBank/DDBJ databases">
        <title>Unpublished Manusciprt.</title>
        <authorList>
            <person name="Saticioglu I.B."/>
            <person name="Ay H."/>
            <person name="Ajmi N."/>
            <person name="Altun S."/>
            <person name="Duman M."/>
        </authorList>
    </citation>
    <scope>NUCLEOTIDE SEQUENCE</scope>
    <source>
        <strain evidence="2 5">Fl-33</strain>
        <strain evidence="3">Fl-77</strain>
    </source>
</reference>
<comment type="caution">
    <text evidence="3">The sequence shown here is derived from an EMBL/GenBank/DDBJ whole genome shotgun (WGS) entry which is preliminary data.</text>
</comment>
<dbReference type="RefSeq" id="WP_229976108.1">
    <property type="nucleotide sequence ID" value="NZ_CP087133.1"/>
</dbReference>
<gene>
    <name evidence="2" type="ORF">SGQ18_15570</name>
    <name evidence="3" type="ORF">SGQ44_14725</name>
</gene>
<evidence type="ECO:0000313" key="2">
    <source>
        <dbReference type="EMBL" id="MDX6183582.1"/>
    </source>
</evidence>
<dbReference type="Proteomes" id="UP001278738">
    <property type="component" value="Unassembled WGS sequence"/>
</dbReference>
<keyword evidence="5" id="KW-1185">Reference proteome</keyword>
<dbReference type="EMBL" id="JAWXVH010000009">
    <property type="protein sequence ID" value="MDX6187016.1"/>
    <property type="molecule type" value="Genomic_DNA"/>
</dbReference>
<dbReference type="PROSITE" id="PS51257">
    <property type="entry name" value="PROKAR_LIPOPROTEIN"/>
    <property type="match status" value="1"/>
</dbReference>
<evidence type="ECO:0000313" key="3">
    <source>
        <dbReference type="EMBL" id="MDX6187016.1"/>
    </source>
</evidence>
<feature type="chain" id="PRO_5042587490" evidence="1">
    <location>
        <begin position="23"/>
        <end position="480"/>
    </location>
</feature>